<dbReference type="Pfam" id="PF01514">
    <property type="entry name" value="YscJ_FliF"/>
    <property type="match status" value="1"/>
</dbReference>
<keyword evidence="9" id="KW-1133">Transmembrane helix</keyword>
<comment type="subcellular location">
    <subcellularLocation>
        <location evidence="1">Cell outer membrane</location>
        <topology evidence="1">Lipid-anchor</topology>
    </subcellularLocation>
</comment>
<keyword evidence="5" id="KW-0564">Palmitate</keyword>
<keyword evidence="9" id="KW-0812">Transmembrane</keyword>
<dbReference type="GO" id="GO:0009306">
    <property type="term" value="P:protein secretion"/>
    <property type="evidence" value="ECO:0007669"/>
    <property type="project" value="InterPro"/>
</dbReference>
<evidence type="ECO:0000256" key="6">
    <source>
        <dbReference type="ARBA" id="ARBA00023237"/>
    </source>
</evidence>
<evidence type="ECO:0000256" key="5">
    <source>
        <dbReference type="ARBA" id="ARBA00023139"/>
    </source>
</evidence>
<dbReference type="InterPro" id="IPR003282">
    <property type="entry name" value="T3SS_SctJ"/>
</dbReference>
<protein>
    <submittedName>
        <fullName evidence="11">Type III secretion lipoprotein SctJ</fullName>
    </submittedName>
</protein>
<dbReference type="RefSeq" id="WP_098037409.1">
    <property type="nucleotide sequence ID" value="NZ_CWGJ01000001.1"/>
</dbReference>
<feature type="region of interest" description="Disordered" evidence="8">
    <location>
        <begin position="315"/>
        <end position="358"/>
    </location>
</feature>
<dbReference type="Gene3D" id="3.30.300.30">
    <property type="match status" value="1"/>
</dbReference>
<proteinExistence type="inferred from homology"/>
<feature type="compositionally biased region" description="Acidic residues" evidence="8">
    <location>
        <begin position="340"/>
        <end position="358"/>
    </location>
</feature>
<dbReference type="InterPro" id="IPR045851">
    <property type="entry name" value="AMP-bd_C_sf"/>
</dbReference>
<evidence type="ECO:0000259" key="10">
    <source>
        <dbReference type="Pfam" id="PF01514"/>
    </source>
</evidence>
<name>A0A0H5DMZ1_9BACT</name>
<dbReference type="PRINTS" id="PR01338">
    <property type="entry name" value="TYPE3OMKPROT"/>
</dbReference>
<feature type="domain" description="Flagellar M-ring N-terminal" evidence="10">
    <location>
        <begin position="54"/>
        <end position="232"/>
    </location>
</feature>
<evidence type="ECO:0000256" key="9">
    <source>
        <dbReference type="SAM" id="Phobius"/>
    </source>
</evidence>
<evidence type="ECO:0000256" key="8">
    <source>
        <dbReference type="SAM" id="MobiDB-lite"/>
    </source>
</evidence>
<dbReference type="OrthoDB" id="20369at2"/>
<feature type="compositionally biased region" description="Basic and acidic residues" evidence="8">
    <location>
        <begin position="315"/>
        <end position="339"/>
    </location>
</feature>
<evidence type="ECO:0000256" key="7">
    <source>
        <dbReference type="ARBA" id="ARBA00023288"/>
    </source>
</evidence>
<evidence type="ECO:0000256" key="1">
    <source>
        <dbReference type="ARBA" id="ARBA00004459"/>
    </source>
</evidence>
<keyword evidence="12" id="KW-1185">Reference proteome</keyword>
<keyword evidence="3" id="KW-0732">Signal</keyword>
<keyword evidence="4 9" id="KW-0472">Membrane</keyword>
<keyword evidence="6" id="KW-0998">Cell outer membrane</keyword>
<evidence type="ECO:0000256" key="4">
    <source>
        <dbReference type="ARBA" id="ARBA00023136"/>
    </source>
</evidence>
<gene>
    <name evidence="11" type="primary">sctJ</name>
    <name evidence="11" type="ORF">ELAC_0018</name>
</gene>
<dbReference type="NCBIfam" id="TIGR02544">
    <property type="entry name" value="III_secr_YscJ"/>
    <property type="match status" value="1"/>
</dbReference>
<evidence type="ECO:0000313" key="11">
    <source>
        <dbReference type="EMBL" id="CRX37382.1"/>
    </source>
</evidence>
<dbReference type="PANTHER" id="PTHR30046:SF2">
    <property type="entry name" value="YOP PROTEINS TRANSLOCATION LIPOPROTEIN J"/>
    <property type="match status" value="1"/>
</dbReference>
<dbReference type="Gene3D" id="3.30.70.1530">
    <property type="entry name" value="Hypothetical protein rpa1041"/>
    <property type="match status" value="1"/>
</dbReference>
<dbReference type="PANTHER" id="PTHR30046">
    <property type="entry name" value="FLAGELLAR M-RING PROTEIN"/>
    <property type="match status" value="1"/>
</dbReference>
<dbReference type="InterPro" id="IPR043427">
    <property type="entry name" value="YscJ/FliF"/>
</dbReference>
<feature type="transmembrane region" description="Helical" evidence="9">
    <location>
        <begin position="270"/>
        <end position="291"/>
    </location>
</feature>
<evidence type="ECO:0000256" key="3">
    <source>
        <dbReference type="ARBA" id="ARBA00022729"/>
    </source>
</evidence>
<evidence type="ECO:0000256" key="2">
    <source>
        <dbReference type="ARBA" id="ARBA00009509"/>
    </source>
</evidence>
<dbReference type="EMBL" id="CWGJ01000001">
    <property type="protein sequence ID" value="CRX37382.1"/>
    <property type="molecule type" value="Genomic_DNA"/>
</dbReference>
<keyword evidence="7 11" id="KW-0449">Lipoprotein</keyword>
<accession>A0A0H5DMZ1</accession>
<reference evidence="12" key="1">
    <citation type="submission" date="2015-06" db="EMBL/GenBank/DDBJ databases">
        <authorList>
            <person name="Bertelli C."/>
        </authorList>
    </citation>
    <scope>NUCLEOTIDE SEQUENCE [LARGE SCALE GENOMIC DNA]</scope>
    <source>
        <strain evidence="12">CRIB-30</strain>
    </source>
</reference>
<comment type="similarity">
    <text evidence="2">Belongs to the YscJ lipoprotein family.</text>
</comment>
<evidence type="ECO:0000313" key="12">
    <source>
        <dbReference type="Proteomes" id="UP000220251"/>
    </source>
</evidence>
<dbReference type="Proteomes" id="UP000220251">
    <property type="component" value="Unassembled WGS sequence"/>
</dbReference>
<dbReference type="AlphaFoldDB" id="A0A0H5DMZ1"/>
<organism evidence="11 12">
    <name type="scientific">Estrella lausannensis</name>
    <dbReference type="NCBI Taxonomy" id="483423"/>
    <lineage>
        <taxon>Bacteria</taxon>
        <taxon>Pseudomonadati</taxon>
        <taxon>Chlamydiota</taxon>
        <taxon>Chlamydiia</taxon>
        <taxon>Parachlamydiales</taxon>
        <taxon>Candidatus Criblamydiaceae</taxon>
        <taxon>Estrella</taxon>
    </lineage>
</organism>
<sequence>MLDSPSTATLTHSRLDSYWLLIQRVASRKAKLNRFFQLFFLLLIPLLTGCEGRKTIVNGLDEKEANEIVVYLASRGFDAQKVKAEAAGTGQGPQLFDINVKETEATQTMAILNQAGLPRRRGQNLLGIFQNTGLVPTEMTEKIRYQAGLAEQIASTIRKFDGVLDAEVQISFPEEDPLNPGKTKGDITASVYVKHSGALDDPNAHAQTKIKRLVASSITGLKYDNVTLVFDKARMNDIQGQLSSSSEDQKQYVIVWSIVIGKESVTKFRVIFFTFSVLLLLILLLMVWIIWKTYPLLQAHGGLKELIHLKPIKTDKKKEDKPKDDAAGKKNPEAKKEGEANAEADFEGEIEFEEEGKK</sequence>
<dbReference type="GO" id="GO:0009279">
    <property type="term" value="C:cell outer membrane"/>
    <property type="evidence" value="ECO:0007669"/>
    <property type="project" value="UniProtKB-SubCell"/>
</dbReference>
<dbReference type="InterPro" id="IPR006182">
    <property type="entry name" value="FliF_N_dom"/>
</dbReference>